<reference evidence="3 4" key="1">
    <citation type="submission" date="2024-03" db="EMBL/GenBank/DDBJ databases">
        <title>Adaptation during the transition from Ophiocordyceps entomopathogen to insect associate is accompanied by gene loss and intensified selection.</title>
        <authorList>
            <person name="Ward C.M."/>
            <person name="Onetto C.A."/>
            <person name="Borneman A.R."/>
        </authorList>
    </citation>
    <scope>NUCLEOTIDE SEQUENCE [LARGE SCALE GENOMIC DNA]</scope>
    <source>
        <strain evidence="3">AWRI1</strain>
        <tissue evidence="3">Single Adult Female</tissue>
    </source>
</reference>
<feature type="coiled-coil region" evidence="1">
    <location>
        <begin position="194"/>
        <end position="221"/>
    </location>
</feature>
<keyword evidence="1" id="KW-0175">Coiled coil</keyword>
<accession>A0AAN9XZK2</accession>
<sequence length="264" mass="29945">MSEKKTILSRPRTRVYDCNYNIGEKYYKPMVEQLDRKYSGTPIYNSSSLNSRLDDFPTRRSSPFTSDLDGLSSEPLSSRRSNFETRSLEEDLEDEIANSVRKLKALRASRSVSVDDEPSSASDIFNGVSKHKRLNFTDKILDSVGVNGRFQDSLEDEILKKRTVKLPSLFDEEPIRPFSKWSTITEPFSDDSYRQAAAARARQSKARIADIESELDAANQKSVAREKRLSNLKSLIAGEDPFLNTDSSSFRSKKLSSTLKKVTF</sequence>
<dbReference type="AlphaFoldDB" id="A0AAN9XZK2"/>
<dbReference type="Proteomes" id="UP001367676">
    <property type="component" value="Unassembled WGS sequence"/>
</dbReference>
<gene>
    <name evidence="3" type="ORF">V9T40_011446</name>
</gene>
<evidence type="ECO:0000256" key="1">
    <source>
        <dbReference type="SAM" id="Coils"/>
    </source>
</evidence>
<keyword evidence="4" id="KW-1185">Reference proteome</keyword>
<name>A0AAN9XZK2_9HEMI</name>
<evidence type="ECO:0000256" key="2">
    <source>
        <dbReference type="SAM" id="MobiDB-lite"/>
    </source>
</evidence>
<evidence type="ECO:0000313" key="3">
    <source>
        <dbReference type="EMBL" id="KAK7574255.1"/>
    </source>
</evidence>
<dbReference type="EMBL" id="JBBCAQ010000037">
    <property type="protein sequence ID" value="KAK7574255.1"/>
    <property type="molecule type" value="Genomic_DNA"/>
</dbReference>
<protein>
    <submittedName>
        <fullName evidence="3">Uncharacterized protein</fullName>
    </submittedName>
</protein>
<feature type="region of interest" description="Disordered" evidence="2">
    <location>
        <begin position="49"/>
        <end position="87"/>
    </location>
</feature>
<organism evidence="3 4">
    <name type="scientific">Parthenolecanium corni</name>
    <dbReference type="NCBI Taxonomy" id="536013"/>
    <lineage>
        <taxon>Eukaryota</taxon>
        <taxon>Metazoa</taxon>
        <taxon>Ecdysozoa</taxon>
        <taxon>Arthropoda</taxon>
        <taxon>Hexapoda</taxon>
        <taxon>Insecta</taxon>
        <taxon>Pterygota</taxon>
        <taxon>Neoptera</taxon>
        <taxon>Paraneoptera</taxon>
        <taxon>Hemiptera</taxon>
        <taxon>Sternorrhyncha</taxon>
        <taxon>Coccoidea</taxon>
        <taxon>Coccidae</taxon>
        <taxon>Parthenolecanium</taxon>
    </lineage>
</organism>
<proteinExistence type="predicted"/>
<comment type="caution">
    <text evidence="3">The sequence shown here is derived from an EMBL/GenBank/DDBJ whole genome shotgun (WGS) entry which is preliminary data.</text>
</comment>
<evidence type="ECO:0000313" key="4">
    <source>
        <dbReference type="Proteomes" id="UP001367676"/>
    </source>
</evidence>